<dbReference type="AlphaFoldDB" id="A0A1G2TG11"/>
<organism evidence="8 9">
    <name type="scientific">Candidatus Zambryskibacteria bacterium RIFCSPHIGHO2_02_FULL_43_14</name>
    <dbReference type="NCBI Taxonomy" id="1802748"/>
    <lineage>
        <taxon>Bacteria</taxon>
        <taxon>Candidatus Zambryskiibacteriota</taxon>
    </lineage>
</organism>
<evidence type="ECO:0000313" key="9">
    <source>
        <dbReference type="Proteomes" id="UP000178175"/>
    </source>
</evidence>
<dbReference type="GO" id="GO:0016787">
    <property type="term" value="F:hydrolase activity"/>
    <property type="evidence" value="ECO:0007669"/>
    <property type="project" value="UniProtKB-KW"/>
</dbReference>
<evidence type="ECO:0000313" key="8">
    <source>
        <dbReference type="EMBL" id="OHA95629.1"/>
    </source>
</evidence>
<evidence type="ECO:0000256" key="5">
    <source>
        <dbReference type="ARBA" id="ARBA00022801"/>
    </source>
</evidence>
<keyword evidence="7" id="KW-0346">Stress response</keyword>
<dbReference type="SUPFAM" id="SSF54786">
    <property type="entry name" value="YcfA/nrd intein domain"/>
    <property type="match status" value="1"/>
</dbReference>
<reference evidence="8 9" key="1">
    <citation type="journal article" date="2016" name="Nat. Commun.">
        <title>Thousands of microbial genomes shed light on interconnected biogeochemical processes in an aquifer system.</title>
        <authorList>
            <person name="Anantharaman K."/>
            <person name="Brown C.T."/>
            <person name="Hug L.A."/>
            <person name="Sharon I."/>
            <person name="Castelle C.J."/>
            <person name="Probst A.J."/>
            <person name="Thomas B.C."/>
            <person name="Singh A."/>
            <person name="Wilkins M.J."/>
            <person name="Karaoz U."/>
            <person name="Brodie E.L."/>
            <person name="Williams K.H."/>
            <person name="Hubbard S.S."/>
            <person name="Banfield J.F."/>
        </authorList>
    </citation>
    <scope>NUCLEOTIDE SEQUENCE [LARGE SCALE GENOMIC DNA]</scope>
</reference>
<dbReference type="Pfam" id="PF07927">
    <property type="entry name" value="HicA_toxin"/>
    <property type="match status" value="1"/>
</dbReference>
<gene>
    <name evidence="8" type="ORF">A3C70_02235</name>
</gene>
<dbReference type="Proteomes" id="UP000178175">
    <property type="component" value="Unassembled WGS sequence"/>
</dbReference>
<keyword evidence="6" id="KW-0694">RNA-binding</keyword>
<comment type="caution">
    <text evidence="8">The sequence shown here is derived from an EMBL/GenBank/DDBJ whole genome shotgun (WGS) entry which is preliminary data.</text>
</comment>
<keyword evidence="5" id="KW-0378">Hydrolase</keyword>
<keyword evidence="3" id="KW-0540">Nuclease</keyword>
<evidence type="ECO:0000256" key="1">
    <source>
        <dbReference type="ARBA" id="ARBA00006620"/>
    </source>
</evidence>
<evidence type="ECO:0000256" key="2">
    <source>
        <dbReference type="ARBA" id="ARBA00022649"/>
    </source>
</evidence>
<comment type="similarity">
    <text evidence="1">Belongs to the HicA mRNA interferase family.</text>
</comment>
<dbReference type="GO" id="GO:0004519">
    <property type="term" value="F:endonuclease activity"/>
    <property type="evidence" value="ECO:0007669"/>
    <property type="project" value="UniProtKB-KW"/>
</dbReference>
<accession>A0A1G2TG11</accession>
<name>A0A1G2TG11_9BACT</name>
<dbReference type="EMBL" id="MHVR01000021">
    <property type="protein sequence ID" value="OHA95629.1"/>
    <property type="molecule type" value="Genomic_DNA"/>
</dbReference>
<dbReference type="InterPro" id="IPR038570">
    <property type="entry name" value="HicA_sf"/>
</dbReference>
<protein>
    <recommendedName>
        <fullName evidence="10">Toxin HicA</fullName>
    </recommendedName>
</protein>
<proteinExistence type="inferred from homology"/>
<evidence type="ECO:0008006" key="10">
    <source>
        <dbReference type="Google" id="ProtNLM"/>
    </source>
</evidence>
<sequence>MSRLPQVNYRKVISALKRAGFVEYNQIGSHLVFVNEEENLQTSVPIHSGDIGRGLLKKILKQAQISEEEFRELL</sequence>
<dbReference type="Gene3D" id="3.30.920.30">
    <property type="entry name" value="Hypothetical protein"/>
    <property type="match status" value="1"/>
</dbReference>
<evidence type="ECO:0000256" key="3">
    <source>
        <dbReference type="ARBA" id="ARBA00022722"/>
    </source>
</evidence>
<dbReference type="InterPro" id="IPR012933">
    <property type="entry name" value="HicA_mRNA_interferase"/>
</dbReference>
<evidence type="ECO:0000256" key="4">
    <source>
        <dbReference type="ARBA" id="ARBA00022759"/>
    </source>
</evidence>
<evidence type="ECO:0000256" key="7">
    <source>
        <dbReference type="ARBA" id="ARBA00023016"/>
    </source>
</evidence>
<dbReference type="GO" id="GO:0003729">
    <property type="term" value="F:mRNA binding"/>
    <property type="evidence" value="ECO:0007669"/>
    <property type="project" value="InterPro"/>
</dbReference>
<evidence type="ECO:0000256" key="6">
    <source>
        <dbReference type="ARBA" id="ARBA00022884"/>
    </source>
</evidence>
<keyword evidence="4" id="KW-0255">Endonuclease</keyword>
<keyword evidence="2" id="KW-1277">Toxin-antitoxin system</keyword>